<comment type="catalytic activity">
    <reaction evidence="7">
        <text>L-threonyl-[protein] + ATP = O-phospho-L-threonyl-[protein] + ADP + H(+)</text>
        <dbReference type="Rhea" id="RHEA:46608"/>
        <dbReference type="Rhea" id="RHEA-COMP:11060"/>
        <dbReference type="Rhea" id="RHEA-COMP:11605"/>
        <dbReference type="ChEBI" id="CHEBI:15378"/>
        <dbReference type="ChEBI" id="CHEBI:30013"/>
        <dbReference type="ChEBI" id="CHEBI:30616"/>
        <dbReference type="ChEBI" id="CHEBI:61977"/>
        <dbReference type="ChEBI" id="CHEBI:456216"/>
        <dbReference type="EC" id="2.7.11.1"/>
    </reaction>
</comment>
<evidence type="ECO:0000313" key="13">
    <source>
        <dbReference type="Proteomes" id="UP001604277"/>
    </source>
</evidence>
<evidence type="ECO:0000256" key="6">
    <source>
        <dbReference type="ARBA" id="ARBA00022840"/>
    </source>
</evidence>
<evidence type="ECO:0000313" key="12">
    <source>
        <dbReference type="EMBL" id="KAL2510244.1"/>
    </source>
</evidence>
<dbReference type="PROSITE" id="PS00107">
    <property type="entry name" value="PROTEIN_KINASE_ATP"/>
    <property type="match status" value="1"/>
</dbReference>
<dbReference type="PROSITE" id="PS50011">
    <property type="entry name" value="PROTEIN_KINASE_DOM"/>
    <property type="match status" value="1"/>
</dbReference>
<dbReference type="SMART" id="SM00220">
    <property type="entry name" value="S_TKc"/>
    <property type="match status" value="1"/>
</dbReference>
<evidence type="ECO:0000256" key="7">
    <source>
        <dbReference type="ARBA" id="ARBA00047899"/>
    </source>
</evidence>
<dbReference type="GO" id="GO:0004674">
    <property type="term" value="F:protein serine/threonine kinase activity"/>
    <property type="evidence" value="ECO:0007669"/>
    <property type="project" value="UniProtKB-KW"/>
</dbReference>
<comment type="catalytic activity">
    <reaction evidence="8">
        <text>L-seryl-[protein] + ATP = O-phospho-L-seryl-[protein] + ADP + H(+)</text>
        <dbReference type="Rhea" id="RHEA:17989"/>
        <dbReference type="Rhea" id="RHEA-COMP:9863"/>
        <dbReference type="Rhea" id="RHEA-COMP:11604"/>
        <dbReference type="ChEBI" id="CHEBI:15378"/>
        <dbReference type="ChEBI" id="CHEBI:29999"/>
        <dbReference type="ChEBI" id="CHEBI:30616"/>
        <dbReference type="ChEBI" id="CHEBI:83421"/>
        <dbReference type="ChEBI" id="CHEBI:456216"/>
        <dbReference type="EC" id="2.7.11.1"/>
    </reaction>
</comment>
<keyword evidence="5" id="KW-0418">Kinase</keyword>
<evidence type="ECO:0000256" key="3">
    <source>
        <dbReference type="ARBA" id="ARBA00022679"/>
    </source>
</evidence>
<evidence type="ECO:0000256" key="8">
    <source>
        <dbReference type="ARBA" id="ARBA00048679"/>
    </source>
</evidence>
<dbReference type="Proteomes" id="UP001604277">
    <property type="component" value="Unassembled WGS sequence"/>
</dbReference>
<keyword evidence="4 9" id="KW-0547">Nucleotide-binding</keyword>
<dbReference type="InterPro" id="IPR052059">
    <property type="entry name" value="CR_Ser/Thr_kinase"/>
</dbReference>
<dbReference type="AlphaFoldDB" id="A0ABD1TBZ1"/>
<dbReference type="Gene3D" id="1.10.510.10">
    <property type="entry name" value="Transferase(Phosphotransferase) domain 1"/>
    <property type="match status" value="1"/>
</dbReference>
<name>A0ABD1TBZ1_9LAMI</name>
<keyword evidence="13" id="KW-1185">Reference proteome</keyword>
<proteinExistence type="inferred from homology"/>
<dbReference type="EC" id="2.7.11.1" evidence="1"/>
<dbReference type="InterPro" id="IPR017441">
    <property type="entry name" value="Protein_kinase_ATP_BS"/>
</dbReference>
<dbReference type="FunFam" id="1.10.510.10:FF:001023">
    <property type="entry name" value="Os07g0541700 protein"/>
    <property type="match status" value="1"/>
</dbReference>
<evidence type="ECO:0000256" key="9">
    <source>
        <dbReference type="PROSITE-ProRule" id="PRU10141"/>
    </source>
</evidence>
<comment type="similarity">
    <text evidence="10">Belongs to the protein kinase superfamily.</text>
</comment>
<dbReference type="Gene3D" id="3.30.200.20">
    <property type="entry name" value="Phosphorylase Kinase, domain 1"/>
    <property type="match status" value="1"/>
</dbReference>
<evidence type="ECO:0000256" key="4">
    <source>
        <dbReference type="ARBA" id="ARBA00022741"/>
    </source>
</evidence>
<evidence type="ECO:0000256" key="5">
    <source>
        <dbReference type="ARBA" id="ARBA00022777"/>
    </source>
</evidence>
<evidence type="ECO:0000259" key="11">
    <source>
        <dbReference type="PROSITE" id="PS50011"/>
    </source>
</evidence>
<protein>
    <recommendedName>
        <fullName evidence="1">non-specific serine/threonine protein kinase</fullName>
        <ecNumber evidence="1">2.7.11.1</ecNumber>
    </recommendedName>
</protein>
<dbReference type="GO" id="GO:0005524">
    <property type="term" value="F:ATP binding"/>
    <property type="evidence" value="ECO:0007669"/>
    <property type="project" value="UniProtKB-UniRule"/>
</dbReference>
<dbReference type="InterPro" id="IPR000719">
    <property type="entry name" value="Prot_kinase_dom"/>
</dbReference>
<reference evidence="13" key="1">
    <citation type="submission" date="2024-07" db="EMBL/GenBank/DDBJ databases">
        <title>Two chromosome-level genome assemblies of Korean endemic species Abeliophyllum distichum and Forsythia ovata (Oleaceae).</title>
        <authorList>
            <person name="Jang H."/>
        </authorList>
    </citation>
    <scope>NUCLEOTIDE SEQUENCE [LARGE SCALE GENOMIC DNA]</scope>
</reference>
<sequence>MVLFSTFPGWGDAKKLVKTLHDSTLNFKYSTLEKSTDYFNEANKLGQGGFATVYKGVLQDGREIAVKRLFFHNKQRAANFYNEVNMISSIEHKNLVRLLGCSCSGPESLLVYEFLPNKSLDCFIFDSSKGKELNWEKRFEIIIGTAEGLVFLHENTKTRIVHRDIKASNILLDLRFRAKIADFGLARSFQEDKSHISTAIAGTL</sequence>
<gene>
    <name evidence="12" type="ORF">Fot_33891</name>
</gene>
<organism evidence="12 13">
    <name type="scientific">Forsythia ovata</name>
    <dbReference type="NCBI Taxonomy" id="205694"/>
    <lineage>
        <taxon>Eukaryota</taxon>
        <taxon>Viridiplantae</taxon>
        <taxon>Streptophyta</taxon>
        <taxon>Embryophyta</taxon>
        <taxon>Tracheophyta</taxon>
        <taxon>Spermatophyta</taxon>
        <taxon>Magnoliopsida</taxon>
        <taxon>eudicotyledons</taxon>
        <taxon>Gunneridae</taxon>
        <taxon>Pentapetalae</taxon>
        <taxon>asterids</taxon>
        <taxon>lamiids</taxon>
        <taxon>Lamiales</taxon>
        <taxon>Oleaceae</taxon>
        <taxon>Forsythieae</taxon>
        <taxon>Forsythia</taxon>
    </lineage>
</organism>
<dbReference type="Pfam" id="PF07714">
    <property type="entry name" value="PK_Tyr_Ser-Thr"/>
    <property type="match status" value="1"/>
</dbReference>
<dbReference type="PANTHER" id="PTHR47973">
    <property type="entry name" value="CYSTEINE-RICH RECEPTOR-LIKE PROTEIN KINASE 3"/>
    <property type="match status" value="1"/>
</dbReference>
<dbReference type="EMBL" id="JBFOLJ010000009">
    <property type="protein sequence ID" value="KAL2510244.1"/>
    <property type="molecule type" value="Genomic_DNA"/>
</dbReference>
<keyword evidence="2 10" id="KW-0723">Serine/threonine-protein kinase</keyword>
<dbReference type="InterPro" id="IPR008271">
    <property type="entry name" value="Ser/Thr_kinase_AS"/>
</dbReference>
<feature type="domain" description="Protein kinase" evidence="11">
    <location>
        <begin position="39"/>
        <end position="204"/>
    </location>
</feature>
<dbReference type="InterPro" id="IPR011009">
    <property type="entry name" value="Kinase-like_dom_sf"/>
</dbReference>
<dbReference type="PROSITE" id="PS00108">
    <property type="entry name" value="PROTEIN_KINASE_ST"/>
    <property type="match status" value="1"/>
</dbReference>
<dbReference type="SUPFAM" id="SSF56112">
    <property type="entry name" value="Protein kinase-like (PK-like)"/>
    <property type="match status" value="1"/>
</dbReference>
<feature type="binding site" evidence="9">
    <location>
        <position position="67"/>
    </location>
    <ligand>
        <name>ATP</name>
        <dbReference type="ChEBI" id="CHEBI:30616"/>
    </ligand>
</feature>
<accession>A0ABD1TBZ1</accession>
<dbReference type="FunFam" id="3.30.200.20:FF:001208">
    <property type="entry name" value="Putative DUF26-domain receptor-like protein kinase family protein"/>
    <property type="match status" value="1"/>
</dbReference>
<comment type="caution">
    <text evidence="12">The sequence shown here is derived from an EMBL/GenBank/DDBJ whole genome shotgun (WGS) entry which is preliminary data.</text>
</comment>
<dbReference type="InterPro" id="IPR001245">
    <property type="entry name" value="Ser-Thr/Tyr_kinase_cat_dom"/>
</dbReference>
<keyword evidence="3" id="KW-0808">Transferase</keyword>
<keyword evidence="6 9" id="KW-0067">ATP-binding</keyword>
<evidence type="ECO:0000256" key="1">
    <source>
        <dbReference type="ARBA" id="ARBA00012513"/>
    </source>
</evidence>
<evidence type="ECO:0000256" key="10">
    <source>
        <dbReference type="RuleBase" id="RU000304"/>
    </source>
</evidence>
<evidence type="ECO:0000256" key="2">
    <source>
        <dbReference type="ARBA" id="ARBA00022527"/>
    </source>
</evidence>